<dbReference type="EMBL" id="FOUT01000037">
    <property type="protein sequence ID" value="SFN60693.1"/>
    <property type="molecule type" value="Genomic_DNA"/>
</dbReference>
<evidence type="ECO:0008006" key="3">
    <source>
        <dbReference type="Google" id="ProtNLM"/>
    </source>
</evidence>
<dbReference type="RefSeq" id="WP_074917826.1">
    <property type="nucleotide sequence ID" value="NZ_FOUT01000037.1"/>
</dbReference>
<evidence type="ECO:0000313" key="2">
    <source>
        <dbReference type="Proteomes" id="UP000182961"/>
    </source>
</evidence>
<organism evidence="1 2">
    <name type="scientific">Flavobacterium succinicans</name>
    <dbReference type="NCBI Taxonomy" id="29536"/>
    <lineage>
        <taxon>Bacteria</taxon>
        <taxon>Pseudomonadati</taxon>
        <taxon>Bacteroidota</taxon>
        <taxon>Flavobacteriia</taxon>
        <taxon>Flavobacteriales</taxon>
        <taxon>Flavobacteriaceae</taxon>
        <taxon>Flavobacterium</taxon>
    </lineage>
</organism>
<dbReference type="Proteomes" id="UP000182961">
    <property type="component" value="Unassembled WGS sequence"/>
</dbReference>
<evidence type="ECO:0000313" key="1">
    <source>
        <dbReference type="EMBL" id="SFN60693.1"/>
    </source>
</evidence>
<dbReference type="AlphaFoldDB" id="A0A1I5AE38"/>
<accession>A0A1I5AE38</accession>
<sequence>MSTKFCGKNIFKDNIKTNKPKFNNRKKYRTQEELIKYNKNKSLEKINTPKNFSLITNPTETIDFINILEDRYLQKKEVFVNMKNIEYMDYSAVTMLLSVVFSFKERNINFNGNFPNKINYKKMLIDSGFFDCLKTKIDKKLEYKIGKNNQIFTLANKEVNSELGLPVMIETSETVFGKKRTLKGLQRVLLELMHNTNNHADLNKKGEKHWWLSVNHNKDKNIVSFIFLDYGIGIFESLKNKPEEGKWGKLKNYISSLVNTEDNSNLLRLLLEGEVHMTVTGKHYRGKGLPGIREAMIRNDISNLCIVSNDVFSDVSNNTYTKLNNEFSGTFVSWEINSDNNNLQWIL</sequence>
<protein>
    <recommendedName>
        <fullName evidence="3">STAS domain-containing protein</fullName>
    </recommendedName>
</protein>
<keyword evidence="2" id="KW-1185">Reference proteome</keyword>
<gene>
    <name evidence="1" type="ORF">SAMN05444143_1372</name>
</gene>
<proteinExistence type="predicted"/>
<reference evidence="2" key="1">
    <citation type="submission" date="2016-10" db="EMBL/GenBank/DDBJ databases">
        <authorList>
            <person name="Varghese N."/>
            <person name="Submissions S."/>
        </authorList>
    </citation>
    <scope>NUCLEOTIDE SEQUENCE [LARGE SCALE GENOMIC DNA]</scope>
    <source>
        <strain evidence="2">DSM 4002</strain>
    </source>
</reference>
<name>A0A1I5AE38_9FLAO</name>